<evidence type="ECO:0000256" key="2">
    <source>
        <dbReference type="ARBA" id="ARBA00022946"/>
    </source>
</evidence>
<dbReference type="CDD" id="cd02947">
    <property type="entry name" value="TRX_family"/>
    <property type="match status" value="1"/>
</dbReference>
<dbReference type="FunFam" id="3.40.30.10:FF:000001">
    <property type="entry name" value="Thioredoxin"/>
    <property type="match status" value="1"/>
</dbReference>
<feature type="domain" description="Thioredoxin" evidence="6">
    <location>
        <begin position="58"/>
        <end position="182"/>
    </location>
</feature>
<keyword evidence="3" id="KW-0249">Electron transport</keyword>
<dbReference type="InterPro" id="IPR017937">
    <property type="entry name" value="Thioredoxin_CS"/>
</dbReference>
<dbReference type="SUPFAM" id="SSF52833">
    <property type="entry name" value="Thioredoxin-like"/>
    <property type="match status" value="1"/>
</dbReference>
<dbReference type="AlphaFoldDB" id="A0AAP0I5V9"/>
<evidence type="ECO:0000259" key="6">
    <source>
        <dbReference type="PROSITE" id="PS51352"/>
    </source>
</evidence>
<accession>A0AAP0I5V9</accession>
<organism evidence="7 8">
    <name type="scientific">Stephania japonica</name>
    <dbReference type="NCBI Taxonomy" id="461633"/>
    <lineage>
        <taxon>Eukaryota</taxon>
        <taxon>Viridiplantae</taxon>
        <taxon>Streptophyta</taxon>
        <taxon>Embryophyta</taxon>
        <taxon>Tracheophyta</taxon>
        <taxon>Spermatophyta</taxon>
        <taxon>Magnoliopsida</taxon>
        <taxon>Ranunculales</taxon>
        <taxon>Menispermaceae</taxon>
        <taxon>Menispermoideae</taxon>
        <taxon>Cissampelideae</taxon>
        <taxon>Stephania</taxon>
    </lineage>
</organism>
<evidence type="ECO:0000256" key="5">
    <source>
        <dbReference type="ARBA" id="ARBA00023284"/>
    </source>
</evidence>
<keyword evidence="4" id="KW-1015">Disulfide bond</keyword>
<dbReference type="PROSITE" id="PS00194">
    <property type="entry name" value="THIOREDOXIN_1"/>
    <property type="match status" value="1"/>
</dbReference>
<keyword evidence="1" id="KW-0813">Transport</keyword>
<evidence type="ECO:0000313" key="8">
    <source>
        <dbReference type="Proteomes" id="UP001417504"/>
    </source>
</evidence>
<sequence>MALDYRAPLSLSCARVIEMRRFPIPSPSLACPWPPLRLPISSRVSIESFSSYSSSSSPLDRKSSPRFVGAHGLRNGEIDVVTGDSWDDRILNSDVPVLVEFWAAWCGPCRMVHREIEEIVKQYEGKINFYILKADDDPEVADKYGIKAVPVVLFFKNGEKRASVTGTMPQEFYMAEIEKLLAS</sequence>
<dbReference type="PANTHER" id="PTHR45663:SF21">
    <property type="entry name" value="THIOREDOXIN M3, CHLOROPLASTIC"/>
    <property type="match status" value="1"/>
</dbReference>
<reference evidence="7 8" key="1">
    <citation type="submission" date="2024-01" db="EMBL/GenBank/DDBJ databases">
        <title>Genome assemblies of Stephania.</title>
        <authorList>
            <person name="Yang L."/>
        </authorList>
    </citation>
    <scope>NUCLEOTIDE SEQUENCE [LARGE SCALE GENOMIC DNA]</scope>
    <source>
        <strain evidence="7">QJT</strain>
        <tissue evidence="7">Leaf</tissue>
    </source>
</reference>
<gene>
    <name evidence="7" type="ORF">Sjap_017280</name>
</gene>
<evidence type="ECO:0000256" key="3">
    <source>
        <dbReference type="ARBA" id="ARBA00022982"/>
    </source>
</evidence>
<dbReference type="InterPro" id="IPR036249">
    <property type="entry name" value="Thioredoxin-like_sf"/>
</dbReference>
<dbReference type="InterPro" id="IPR013766">
    <property type="entry name" value="Thioredoxin_domain"/>
</dbReference>
<dbReference type="PROSITE" id="PS51352">
    <property type="entry name" value="THIOREDOXIN_2"/>
    <property type="match status" value="1"/>
</dbReference>
<dbReference type="GO" id="GO:0005737">
    <property type="term" value="C:cytoplasm"/>
    <property type="evidence" value="ECO:0007669"/>
    <property type="project" value="TreeGrafter"/>
</dbReference>
<protein>
    <recommendedName>
        <fullName evidence="6">Thioredoxin domain-containing protein</fullName>
    </recommendedName>
</protein>
<dbReference type="Gene3D" id="3.40.30.10">
    <property type="entry name" value="Glutaredoxin"/>
    <property type="match status" value="1"/>
</dbReference>
<dbReference type="Proteomes" id="UP001417504">
    <property type="component" value="Unassembled WGS sequence"/>
</dbReference>
<keyword evidence="5" id="KW-0676">Redox-active center</keyword>
<keyword evidence="8" id="KW-1185">Reference proteome</keyword>
<comment type="caution">
    <text evidence="7">The sequence shown here is derived from an EMBL/GenBank/DDBJ whole genome shotgun (WGS) entry which is preliminary data.</text>
</comment>
<proteinExistence type="predicted"/>
<evidence type="ECO:0000256" key="4">
    <source>
        <dbReference type="ARBA" id="ARBA00023157"/>
    </source>
</evidence>
<dbReference type="PANTHER" id="PTHR45663">
    <property type="entry name" value="GEO12009P1"/>
    <property type="match status" value="1"/>
</dbReference>
<dbReference type="GO" id="GO:0015035">
    <property type="term" value="F:protein-disulfide reductase activity"/>
    <property type="evidence" value="ECO:0007669"/>
    <property type="project" value="TreeGrafter"/>
</dbReference>
<keyword evidence="2" id="KW-0809">Transit peptide</keyword>
<dbReference type="PRINTS" id="PR00421">
    <property type="entry name" value="THIOREDOXIN"/>
</dbReference>
<dbReference type="Pfam" id="PF00085">
    <property type="entry name" value="Thioredoxin"/>
    <property type="match status" value="1"/>
</dbReference>
<evidence type="ECO:0000313" key="7">
    <source>
        <dbReference type="EMBL" id="KAK9109220.1"/>
    </source>
</evidence>
<dbReference type="EMBL" id="JBBNAE010000007">
    <property type="protein sequence ID" value="KAK9109220.1"/>
    <property type="molecule type" value="Genomic_DNA"/>
</dbReference>
<name>A0AAP0I5V9_9MAGN</name>
<evidence type="ECO:0000256" key="1">
    <source>
        <dbReference type="ARBA" id="ARBA00022448"/>
    </source>
</evidence>